<dbReference type="InterPro" id="IPR031314">
    <property type="entry name" value="DNK_dom"/>
</dbReference>
<dbReference type="InterPro" id="IPR027417">
    <property type="entry name" value="P-loop_NTPase"/>
</dbReference>
<keyword evidence="4" id="KW-0808">Transferase</keyword>
<dbReference type="AlphaFoldDB" id="A0A242M469"/>
<dbReference type="EMBL" id="NBTZ01000169">
    <property type="protein sequence ID" value="OTP65981.1"/>
    <property type="molecule type" value="Genomic_DNA"/>
</dbReference>
<dbReference type="GO" id="GO:0005737">
    <property type="term" value="C:cytoplasm"/>
    <property type="evidence" value="ECO:0007669"/>
    <property type="project" value="TreeGrafter"/>
</dbReference>
<organism evidence="4 5">
    <name type="scientific">Caballeronia sordidicola</name>
    <name type="common">Burkholderia sordidicola</name>
    <dbReference type="NCBI Taxonomy" id="196367"/>
    <lineage>
        <taxon>Bacteria</taxon>
        <taxon>Pseudomonadati</taxon>
        <taxon>Pseudomonadota</taxon>
        <taxon>Betaproteobacteria</taxon>
        <taxon>Burkholderiales</taxon>
        <taxon>Burkholderiaceae</taxon>
        <taxon>Caballeronia</taxon>
    </lineage>
</organism>
<feature type="active site" description="Proton acceptor" evidence="1">
    <location>
        <position position="106"/>
    </location>
</feature>
<evidence type="ECO:0000256" key="2">
    <source>
        <dbReference type="PIRSR" id="PIRSR000705-3"/>
    </source>
</evidence>
<dbReference type="PANTHER" id="PTHR10513:SF46">
    <property type="entry name" value="DEOXYGUANOSINE KINASE"/>
    <property type="match status" value="1"/>
</dbReference>
<keyword evidence="4" id="KW-0418">Kinase</keyword>
<sequence>MSTPLTVTAPQLRPPHRYIAIEGPIGVGKTTLARLLAERWSMRTLFERQQENPFLERFYRDNSRYALATQLQFALQRAQQAQEIGAALVGGAGHVGQSALTPLITDFITEKTALFARLTLPDDEFELFREVSRRFNAPAPAPDLVVYLQASPEVLFARIQKRAVPMELQIPDAYLRALCDAYNDFFYHYDATPLLTVNAEHLNPLESEADLALLIERIETMRGRKEFFVKGTSL</sequence>
<name>A0A242M469_CABSO</name>
<dbReference type="InterPro" id="IPR050566">
    <property type="entry name" value="Deoxyribonucleoside_kinase"/>
</dbReference>
<comment type="caution">
    <text evidence="4">The sequence shown here is derived from an EMBL/GenBank/DDBJ whole genome shotgun (WGS) entry which is preliminary data.</text>
</comment>
<dbReference type="CDD" id="cd01673">
    <property type="entry name" value="dNK"/>
    <property type="match status" value="1"/>
</dbReference>
<evidence type="ECO:0000313" key="4">
    <source>
        <dbReference type="EMBL" id="OTP65981.1"/>
    </source>
</evidence>
<gene>
    <name evidence="4" type="ORF">PAMC26577_38575</name>
</gene>
<dbReference type="SUPFAM" id="SSF52540">
    <property type="entry name" value="P-loop containing nucleoside triphosphate hydrolases"/>
    <property type="match status" value="1"/>
</dbReference>
<feature type="domain" description="Deoxynucleoside kinase" evidence="3">
    <location>
        <begin position="19"/>
        <end position="218"/>
    </location>
</feature>
<evidence type="ECO:0000256" key="1">
    <source>
        <dbReference type="PIRSR" id="PIRSR000705-1"/>
    </source>
</evidence>
<protein>
    <submittedName>
        <fullName evidence="4">Deoxyadenosine kinase / Deoxyguanosine kinase</fullName>
    </submittedName>
</protein>
<evidence type="ECO:0000313" key="5">
    <source>
        <dbReference type="Proteomes" id="UP000195221"/>
    </source>
</evidence>
<dbReference type="Gene3D" id="3.40.50.300">
    <property type="entry name" value="P-loop containing nucleotide triphosphate hydrolases"/>
    <property type="match status" value="1"/>
</dbReference>
<dbReference type="PIRSF" id="PIRSF000705">
    <property type="entry name" value="DNK"/>
    <property type="match status" value="1"/>
</dbReference>
<feature type="binding site" evidence="2">
    <location>
        <begin position="158"/>
        <end position="162"/>
    </location>
    <ligand>
        <name>ATP</name>
        <dbReference type="ChEBI" id="CHEBI:30616"/>
    </ligand>
</feature>
<dbReference type="Pfam" id="PF01712">
    <property type="entry name" value="dNK"/>
    <property type="match status" value="1"/>
</dbReference>
<dbReference type="PANTHER" id="PTHR10513">
    <property type="entry name" value="DEOXYNUCLEOSIDE KINASE"/>
    <property type="match status" value="1"/>
</dbReference>
<dbReference type="GO" id="GO:0005524">
    <property type="term" value="F:ATP binding"/>
    <property type="evidence" value="ECO:0007669"/>
    <property type="project" value="UniProtKB-KW"/>
</dbReference>
<dbReference type="GO" id="GO:0019136">
    <property type="term" value="F:deoxynucleoside kinase activity"/>
    <property type="evidence" value="ECO:0007669"/>
    <property type="project" value="InterPro"/>
</dbReference>
<dbReference type="RefSeq" id="WP_062169200.1">
    <property type="nucleotide sequence ID" value="NZ_NBTZ01000169.1"/>
</dbReference>
<reference evidence="4 5" key="1">
    <citation type="submission" date="2017-03" db="EMBL/GenBank/DDBJ databases">
        <title>Genome analysis of strain PAMC 26577.</title>
        <authorList>
            <person name="Oh H.-M."/>
            <person name="Yang J.-A."/>
        </authorList>
    </citation>
    <scope>NUCLEOTIDE SEQUENCE [LARGE SCALE GENOMIC DNA]</scope>
    <source>
        <strain evidence="4 5">PAMC 26577</strain>
    </source>
</reference>
<keyword evidence="2" id="KW-0067">ATP-binding</keyword>
<dbReference type="InterPro" id="IPR002624">
    <property type="entry name" value="DCK/DGK"/>
</dbReference>
<evidence type="ECO:0000259" key="3">
    <source>
        <dbReference type="Pfam" id="PF01712"/>
    </source>
</evidence>
<feature type="binding site" evidence="2">
    <location>
        <begin position="23"/>
        <end position="31"/>
    </location>
    <ligand>
        <name>ATP</name>
        <dbReference type="ChEBI" id="CHEBI:30616"/>
    </ligand>
</feature>
<accession>A0A242M469</accession>
<proteinExistence type="predicted"/>
<dbReference type="Proteomes" id="UP000195221">
    <property type="component" value="Unassembled WGS sequence"/>
</dbReference>
<keyword evidence="2" id="KW-0547">Nucleotide-binding</keyword>